<gene>
    <name evidence="1" type="ORF">GALL_309120</name>
</gene>
<reference evidence="1" key="1">
    <citation type="submission" date="2016-10" db="EMBL/GenBank/DDBJ databases">
        <title>Sequence of Gallionella enrichment culture.</title>
        <authorList>
            <person name="Poehlein A."/>
            <person name="Muehling M."/>
            <person name="Daniel R."/>
        </authorList>
    </citation>
    <scope>NUCLEOTIDE SEQUENCE</scope>
</reference>
<name>A0A1J5QUR0_9ZZZZ</name>
<sequence length="57" mass="6651">MALTFEFERQRRADRLTFLPDDEQKRLPLRVGASMRAPAATGWIRRVEERTLCMGIS</sequence>
<accession>A0A1J5QUR0</accession>
<dbReference type="AlphaFoldDB" id="A0A1J5QUR0"/>
<protein>
    <submittedName>
        <fullName evidence="1">Uncharacterized protein</fullName>
    </submittedName>
</protein>
<dbReference type="EMBL" id="MLJW01000433">
    <property type="protein sequence ID" value="OIQ87224.1"/>
    <property type="molecule type" value="Genomic_DNA"/>
</dbReference>
<evidence type="ECO:0000313" key="1">
    <source>
        <dbReference type="EMBL" id="OIQ87224.1"/>
    </source>
</evidence>
<organism evidence="1">
    <name type="scientific">mine drainage metagenome</name>
    <dbReference type="NCBI Taxonomy" id="410659"/>
    <lineage>
        <taxon>unclassified sequences</taxon>
        <taxon>metagenomes</taxon>
        <taxon>ecological metagenomes</taxon>
    </lineage>
</organism>
<comment type="caution">
    <text evidence="1">The sequence shown here is derived from an EMBL/GenBank/DDBJ whole genome shotgun (WGS) entry which is preliminary data.</text>
</comment>
<proteinExistence type="predicted"/>